<dbReference type="PANTHER" id="PTHR46038:SF38">
    <property type="entry name" value="GLYCOSYLTRANSFERASE-RELATED"/>
    <property type="match status" value="1"/>
</dbReference>
<feature type="domain" description="Nucleotide-diphospho-sugar transferase" evidence="1">
    <location>
        <begin position="182"/>
        <end position="251"/>
    </location>
</feature>
<evidence type="ECO:0000313" key="3">
    <source>
        <dbReference type="Proteomes" id="UP000701853"/>
    </source>
</evidence>
<evidence type="ECO:0000259" key="1">
    <source>
        <dbReference type="Pfam" id="PF03407"/>
    </source>
</evidence>
<dbReference type="EMBL" id="JAHUZN010000003">
    <property type="protein sequence ID" value="KAG8498744.1"/>
    <property type="molecule type" value="Genomic_DNA"/>
</dbReference>
<protein>
    <recommendedName>
        <fullName evidence="1">Nucleotide-diphospho-sugar transferase domain-containing protein</fullName>
    </recommendedName>
</protein>
<keyword evidence="3" id="KW-1185">Reference proteome</keyword>
<dbReference type="PANTHER" id="PTHR46038">
    <property type="entry name" value="EXPRESSED PROTEIN-RELATED"/>
    <property type="match status" value="1"/>
</dbReference>
<dbReference type="Proteomes" id="UP000701853">
    <property type="component" value="Chromosome 3"/>
</dbReference>
<name>A0A8J6D7P5_9ROSI</name>
<dbReference type="Pfam" id="PF03407">
    <property type="entry name" value="Nucleotid_trans"/>
    <property type="match status" value="2"/>
</dbReference>
<organism evidence="2 3">
    <name type="scientific">Gossypium anomalum</name>
    <dbReference type="NCBI Taxonomy" id="47600"/>
    <lineage>
        <taxon>Eukaryota</taxon>
        <taxon>Viridiplantae</taxon>
        <taxon>Streptophyta</taxon>
        <taxon>Embryophyta</taxon>
        <taxon>Tracheophyta</taxon>
        <taxon>Spermatophyta</taxon>
        <taxon>Magnoliopsida</taxon>
        <taxon>eudicotyledons</taxon>
        <taxon>Gunneridae</taxon>
        <taxon>Pentapetalae</taxon>
        <taxon>rosids</taxon>
        <taxon>malvids</taxon>
        <taxon>Malvales</taxon>
        <taxon>Malvaceae</taxon>
        <taxon>Malvoideae</taxon>
        <taxon>Gossypium</taxon>
    </lineage>
</organism>
<proteinExistence type="predicted"/>
<accession>A0A8J6D7P5</accession>
<reference evidence="2 3" key="1">
    <citation type="journal article" date="2021" name="bioRxiv">
        <title>The Gossypium anomalum genome as a resource for cotton improvement and evolutionary analysis of hybrid incompatibility.</title>
        <authorList>
            <person name="Grover C.E."/>
            <person name="Yuan D."/>
            <person name="Arick M.A."/>
            <person name="Miller E.R."/>
            <person name="Hu G."/>
            <person name="Peterson D.G."/>
            <person name="Wendel J.F."/>
            <person name="Udall J.A."/>
        </authorList>
    </citation>
    <scope>NUCLEOTIDE SEQUENCE [LARGE SCALE GENOMIC DNA]</scope>
    <source>
        <strain evidence="2">JFW-Udall</strain>
        <tissue evidence="2">Leaf</tissue>
    </source>
</reference>
<gene>
    <name evidence="2" type="ORF">CXB51_005097</name>
</gene>
<dbReference type="InterPro" id="IPR044821">
    <property type="entry name" value="At1g28695/At4g15970-like"/>
</dbReference>
<dbReference type="AlphaFoldDB" id="A0A8J6D7P5"/>
<sequence length="493" mass="56146">MASPRLLARFHRRRYPPSTAVSACCPFAPPRPLPLPLRDCSSAGMSPPKPSTLIRRAACLFTLLTLSLLMLYTATDSIRFLHLPSASLSSSTLVRIFPSYLHNSPSLCLAAKTVPGISSKVFTFKVVFLQNPMQHLKEVLGNASMGNNTVILTTLNDAWASTNSVVDLFLKSFMLGDGTHWLLDHLVIIALDKKAYNRCQAVHKHCFSLVTEDVDFQEEAYFMTPNYLKMMWRRIDFLRSVLELGYDFVFTSFVSLCPDQSVLKCITIYVRIHFRSSFRMLISRLHVTIFFGDPDDLNNMPNGGFNYVKSNNRSIAFYKFWYASHETYPGYHDQDVFNKIKFDPLISDIGLKIRFLDTAYFGGLCEPSKDLNLVCTMHANCCYGMDSKLHDLKIMLQDWRAFTSLPPDLKNESVISWRVPQNCRYSCCLNLGTLFSIILCIWEIDDEIVRALTLIRNVGCGCRDGMIHGCHELSRPFYKTLQSSRDLKMGPFK</sequence>
<feature type="domain" description="Nucleotide-diphospho-sugar transferase" evidence="1">
    <location>
        <begin position="294"/>
        <end position="392"/>
    </location>
</feature>
<comment type="caution">
    <text evidence="2">The sequence shown here is derived from an EMBL/GenBank/DDBJ whole genome shotgun (WGS) entry which is preliminary data.</text>
</comment>
<evidence type="ECO:0000313" key="2">
    <source>
        <dbReference type="EMBL" id="KAG8498744.1"/>
    </source>
</evidence>
<dbReference type="OrthoDB" id="540503at2759"/>
<dbReference type="InterPro" id="IPR005069">
    <property type="entry name" value="Nucl-diP-sugar_transferase"/>
</dbReference>